<feature type="chain" id="PRO_5042798151" evidence="1">
    <location>
        <begin position="25"/>
        <end position="110"/>
    </location>
</feature>
<reference evidence="2 4" key="1">
    <citation type="journal article" date="2015" name="Genome Announc.">
        <title>Complete genome sequences for 59 burkholderia isolates, both pathogenic and near neighbor.</title>
        <authorList>
            <person name="Johnson S.L."/>
            <person name="Bishop-Lilly K.A."/>
            <person name="Ladner J.T."/>
            <person name="Daligault H.E."/>
            <person name="Davenport K.W."/>
            <person name="Jaissle J."/>
            <person name="Frey K.G."/>
            <person name="Koroleva G.I."/>
            <person name="Bruce D.C."/>
            <person name="Coyne S.R."/>
            <person name="Broomall S.M."/>
            <person name="Li P.E."/>
            <person name="Teshima H."/>
            <person name="Gibbons H.S."/>
            <person name="Palacios G.F."/>
            <person name="Rosenzweig C.N."/>
            <person name="Redden C.L."/>
            <person name="Xu Y."/>
            <person name="Minogue T.D."/>
            <person name="Chain P.S."/>
        </authorList>
    </citation>
    <scope>NUCLEOTIDE SEQUENCE [LARGE SCALE GENOMIC DNA]</scope>
    <source>
        <strain evidence="2 4">ATCC BAA-463</strain>
    </source>
</reference>
<name>A0AAP5UYW1_9BURK</name>
<evidence type="ECO:0000313" key="3">
    <source>
        <dbReference type="EMBL" id="MDT8843476.1"/>
    </source>
</evidence>
<evidence type="ECO:0000313" key="5">
    <source>
        <dbReference type="Proteomes" id="UP001246473"/>
    </source>
</evidence>
<dbReference type="RefSeq" id="WP_046565279.1">
    <property type="nucleotide sequence ID" value="NZ_CP010025.1"/>
</dbReference>
<keyword evidence="1" id="KW-0732">Signal</keyword>
<dbReference type="Proteomes" id="UP000032614">
    <property type="component" value="Chromosome 3"/>
</dbReference>
<proteinExistence type="predicted"/>
<evidence type="ECO:0000313" key="4">
    <source>
        <dbReference type="Proteomes" id="UP000032614"/>
    </source>
</evidence>
<protein>
    <submittedName>
        <fullName evidence="3">Uncharacterized protein</fullName>
    </submittedName>
</protein>
<evidence type="ECO:0000313" key="2">
    <source>
        <dbReference type="EMBL" id="AJZ56604.1"/>
    </source>
</evidence>
<dbReference type="EMBL" id="JANSLM010000025">
    <property type="protein sequence ID" value="MDT8843476.1"/>
    <property type="molecule type" value="Genomic_DNA"/>
</dbReference>
<dbReference type="EMBL" id="CP010025">
    <property type="protein sequence ID" value="AJZ56604.1"/>
    <property type="molecule type" value="Genomic_DNA"/>
</dbReference>
<evidence type="ECO:0000256" key="1">
    <source>
        <dbReference type="SAM" id="SignalP"/>
    </source>
</evidence>
<accession>A0AAP5UYW1</accession>
<sequence length="110" mass="11150">MNAKFVLIVPISALLLSASGLSMAAAGEGATAYQKAQPDMHGKGASGMGGMGGMMGQGAKGGDMMGACPMMGGASHLDPKTSMQMQGEMMKAMGDIMLKYADRLDTSPSK</sequence>
<organism evidence="3 5">
    <name type="scientific">Paraburkholderia fungorum</name>
    <dbReference type="NCBI Taxonomy" id="134537"/>
    <lineage>
        <taxon>Bacteria</taxon>
        <taxon>Pseudomonadati</taxon>
        <taxon>Pseudomonadota</taxon>
        <taxon>Betaproteobacteria</taxon>
        <taxon>Burkholderiales</taxon>
        <taxon>Burkholderiaceae</taxon>
        <taxon>Paraburkholderia</taxon>
    </lineage>
</organism>
<dbReference type="Proteomes" id="UP001246473">
    <property type="component" value="Unassembled WGS sequence"/>
</dbReference>
<dbReference type="GeneID" id="70047657"/>
<dbReference type="AlphaFoldDB" id="A0AAP5UYW1"/>
<reference evidence="3" key="2">
    <citation type="submission" date="2022-08" db="EMBL/GenBank/DDBJ databases">
        <authorList>
            <person name="Kim S.-J."/>
        </authorList>
    </citation>
    <scope>NUCLEOTIDE SEQUENCE</scope>
    <source>
        <strain evidence="3">KJ</strain>
    </source>
</reference>
<gene>
    <name evidence="2" type="ORF">OI25_7725</name>
    <name evidence="3" type="ORF">ParKJ_39330</name>
</gene>
<dbReference type="KEGG" id="bfn:OI25_7725"/>
<feature type="signal peptide" evidence="1">
    <location>
        <begin position="1"/>
        <end position="24"/>
    </location>
</feature>